<dbReference type="AlphaFoldDB" id="A0A0C2ZY03"/>
<evidence type="ECO:0000256" key="2">
    <source>
        <dbReference type="ARBA" id="ARBA00022741"/>
    </source>
</evidence>
<dbReference type="PANTHER" id="PTHR32341:SF10">
    <property type="entry name" value="INTERFERON-INDUCIBLE GTPASE 5"/>
    <property type="match status" value="1"/>
</dbReference>
<dbReference type="InterPro" id="IPR030385">
    <property type="entry name" value="G_IRG_dom"/>
</dbReference>
<dbReference type="InterPro" id="IPR051515">
    <property type="entry name" value="IRG"/>
</dbReference>
<sequence length="385" mass="43466">MYAAEEQAKAAEKEAKAASEHAREAKQEAEEASALARELMVELQKLREKFAANGTNTRESGEKIRRMEAAIREAAKKEQKARKRMEEAEEAEAEQCLIASNLKPTDAPSPDEIEAAKERIQYDEQLFHIAVVGVAGSGKSSLINALRGLHNNSPESAPTGVTETTVEVKRYPSANSRPIAWYDIPGAGTLSIPSWQYFRTQGLYVFDCIIVLMSDRFTETDVAILDSCRQLKIPAYIVRSKADQHIRNITDIEMRHDTDDENADRDSGHRKHYKAARKQFIERTKQSVKSNLQRANLPDQRVYIVSANELCRAIQGRKPQETIDEVDLLRDLYLDAQESRGSDAQDLDLRDFSQWVESFRGDEPSWSSSSQSGQIMLGWEPISYE</sequence>
<keyword evidence="3" id="KW-0378">Hydrolase</keyword>
<accession>A0A0C2ZY03</accession>
<reference evidence="7 8" key="1">
    <citation type="submission" date="2014-04" db="EMBL/GenBank/DDBJ databases">
        <authorList>
            <consortium name="DOE Joint Genome Institute"/>
            <person name="Kuo A."/>
            <person name="Kohler A."/>
            <person name="Nagy L.G."/>
            <person name="Floudas D."/>
            <person name="Copeland A."/>
            <person name="Barry K.W."/>
            <person name="Cichocki N."/>
            <person name="Veneault-Fourrey C."/>
            <person name="LaButti K."/>
            <person name="Lindquist E.A."/>
            <person name="Lipzen A."/>
            <person name="Lundell T."/>
            <person name="Morin E."/>
            <person name="Murat C."/>
            <person name="Sun H."/>
            <person name="Tunlid A."/>
            <person name="Henrissat B."/>
            <person name="Grigoriev I.V."/>
            <person name="Hibbett D.S."/>
            <person name="Martin F."/>
            <person name="Nordberg H.P."/>
            <person name="Cantor M.N."/>
            <person name="Hua S.X."/>
        </authorList>
    </citation>
    <scope>NUCLEOTIDE SEQUENCE [LARGE SCALE GENOMIC DNA]</scope>
    <source>
        <strain evidence="7 8">Foug A</strain>
    </source>
</reference>
<organism evidence="7 8">
    <name type="scientific">Scleroderma citrinum Foug A</name>
    <dbReference type="NCBI Taxonomy" id="1036808"/>
    <lineage>
        <taxon>Eukaryota</taxon>
        <taxon>Fungi</taxon>
        <taxon>Dikarya</taxon>
        <taxon>Basidiomycota</taxon>
        <taxon>Agaricomycotina</taxon>
        <taxon>Agaricomycetes</taxon>
        <taxon>Agaricomycetidae</taxon>
        <taxon>Boletales</taxon>
        <taxon>Sclerodermatineae</taxon>
        <taxon>Sclerodermataceae</taxon>
        <taxon>Scleroderma</taxon>
    </lineage>
</organism>
<dbReference type="GO" id="GO:0005525">
    <property type="term" value="F:GTP binding"/>
    <property type="evidence" value="ECO:0007669"/>
    <property type="project" value="UniProtKB-KW"/>
</dbReference>
<evidence type="ECO:0000259" key="6">
    <source>
        <dbReference type="PROSITE" id="PS51716"/>
    </source>
</evidence>
<dbReference type="EMBL" id="KN822102">
    <property type="protein sequence ID" value="KIM57337.1"/>
    <property type="molecule type" value="Genomic_DNA"/>
</dbReference>
<evidence type="ECO:0000256" key="3">
    <source>
        <dbReference type="ARBA" id="ARBA00022801"/>
    </source>
</evidence>
<dbReference type="InterPro" id="IPR007743">
    <property type="entry name" value="Immunity-related_GTPase-like"/>
</dbReference>
<dbReference type="InterPro" id="IPR027417">
    <property type="entry name" value="P-loop_NTPase"/>
</dbReference>
<reference evidence="8" key="2">
    <citation type="submission" date="2015-01" db="EMBL/GenBank/DDBJ databases">
        <title>Evolutionary Origins and Diversification of the Mycorrhizal Mutualists.</title>
        <authorList>
            <consortium name="DOE Joint Genome Institute"/>
            <consortium name="Mycorrhizal Genomics Consortium"/>
            <person name="Kohler A."/>
            <person name="Kuo A."/>
            <person name="Nagy L.G."/>
            <person name="Floudas D."/>
            <person name="Copeland A."/>
            <person name="Barry K.W."/>
            <person name="Cichocki N."/>
            <person name="Veneault-Fourrey C."/>
            <person name="LaButti K."/>
            <person name="Lindquist E.A."/>
            <person name="Lipzen A."/>
            <person name="Lundell T."/>
            <person name="Morin E."/>
            <person name="Murat C."/>
            <person name="Riley R."/>
            <person name="Ohm R."/>
            <person name="Sun H."/>
            <person name="Tunlid A."/>
            <person name="Henrissat B."/>
            <person name="Grigoriev I.V."/>
            <person name="Hibbett D.S."/>
            <person name="Martin F."/>
        </authorList>
    </citation>
    <scope>NUCLEOTIDE SEQUENCE [LARGE SCALE GENOMIC DNA]</scope>
    <source>
        <strain evidence="8">Foug A</strain>
    </source>
</reference>
<evidence type="ECO:0000256" key="5">
    <source>
        <dbReference type="SAM" id="MobiDB-lite"/>
    </source>
</evidence>
<name>A0A0C2ZY03_9AGAM</name>
<evidence type="ECO:0000256" key="4">
    <source>
        <dbReference type="ARBA" id="ARBA00023134"/>
    </source>
</evidence>
<evidence type="ECO:0000313" key="7">
    <source>
        <dbReference type="EMBL" id="KIM57337.1"/>
    </source>
</evidence>
<dbReference type="Proteomes" id="UP000053989">
    <property type="component" value="Unassembled WGS sequence"/>
</dbReference>
<dbReference type="STRING" id="1036808.A0A0C2ZY03"/>
<dbReference type="GO" id="GO:0016787">
    <property type="term" value="F:hydrolase activity"/>
    <property type="evidence" value="ECO:0007669"/>
    <property type="project" value="UniProtKB-KW"/>
</dbReference>
<keyword evidence="4" id="KW-0342">GTP-binding</keyword>
<dbReference type="HOGENOM" id="CLU_034479_0_0_1"/>
<protein>
    <recommendedName>
        <fullName evidence="6">IRG-type G domain-containing protein</fullName>
    </recommendedName>
</protein>
<comment type="similarity">
    <text evidence="1">Belongs to the TRAFAC class dynamin-like GTPase superfamily. IRG family.</text>
</comment>
<dbReference type="PROSITE" id="PS51716">
    <property type="entry name" value="G_IRG"/>
    <property type="match status" value="1"/>
</dbReference>
<dbReference type="Pfam" id="PF05049">
    <property type="entry name" value="IIGP"/>
    <property type="match status" value="1"/>
</dbReference>
<feature type="region of interest" description="Disordered" evidence="5">
    <location>
        <begin position="361"/>
        <end position="385"/>
    </location>
</feature>
<keyword evidence="2" id="KW-0547">Nucleotide-binding</keyword>
<dbReference type="Gene3D" id="3.40.50.300">
    <property type="entry name" value="P-loop containing nucleotide triphosphate hydrolases"/>
    <property type="match status" value="1"/>
</dbReference>
<evidence type="ECO:0000256" key="1">
    <source>
        <dbReference type="ARBA" id="ARBA00005429"/>
    </source>
</evidence>
<feature type="compositionally biased region" description="Basic and acidic residues" evidence="5">
    <location>
        <begin position="1"/>
        <end position="29"/>
    </location>
</feature>
<gene>
    <name evidence="7" type="ORF">SCLCIDRAFT_130738</name>
</gene>
<keyword evidence="8" id="KW-1185">Reference proteome</keyword>
<feature type="domain" description="IRG-type G" evidence="6">
    <location>
        <begin position="125"/>
        <end position="326"/>
    </location>
</feature>
<evidence type="ECO:0000313" key="8">
    <source>
        <dbReference type="Proteomes" id="UP000053989"/>
    </source>
</evidence>
<dbReference type="GO" id="GO:0016020">
    <property type="term" value="C:membrane"/>
    <property type="evidence" value="ECO:0007669"/>
    <property type="project" value="InterPro"/>
</dbReference>
<dbReference type="PANTHER" id="PTHR32341">
    <property type="entry name" value="INTERFERON-INDUCIBLE GTPASE"/>
    <property type="match status" value="1"/>
</dbReference>
<dbReference type="InParanoid" id="A0A0C2ZY03"/>
<feature type="region of interest" description="Disordered" evidence="5">
    <location>
        <begin position="1"/>
        <end position="31"/>
    </location>
</feature>
<proteinExistence type="inferred from homology"/>
<dbReference type="OrthoDB" id="422720at2759"/>
<dbReference type="SUPFAM" id="SSF52540">
    <property type="entry name" value="P-loop containing nucleoside triphosphate hydrolases"/>
    <property type="match status" value="1"/>
</dbReference>